<dbReference type="EMBL" id="NCVQ01000002">
    <property type="protein sequence ID" value="PWZ43657.1"/>
    <property type="molecule type" value="Genomic_DNA"/>
</dbReference>
<proteinExistence type="predicted"/>
<reference evidence="2" key="1">
    <citation type="journal article" date="2018" name="Nat. Genet.">
        <title>Extensive intraspecific gene order and gene structural variations between Mo17 and other maize genomes.</title>
        <authorList>
            <person name="Sun S."/>
            <person name="Zhou Y."/>
            <person name="Chen J."/>
            <person name="Shi J."/>
            <person name="Zhao H."/>
            <person name="Zhao H."/>
            <person name="Song W."/>
            <person name="Zhang M."/>
            <person name="Cui Y."/>
            <person name="Dong X."/>
            <person name="Liu H."/>
            <person name="Ma X."/>
            <person name="Jiao Y."/>
            <person name="Wang B."/>
            <person name="Wei X."/>
            <person name="Stein J.C."/>
            <person name="Glaubitz J.C."/>
            <person name="Lu F."/>
            <person name="Yu G."/>
            <person name="Liang C."/>
            <person name="Fengler K."/>
            <person name="Li B."/>
            <person name="Rafalski A."/>
            <person name="Schnable P.S."/>
            <person name="Ware D.H."/>
            <person name="Buckler E.S."/>
            <person name="Lai J."/>
        </authorList>
    </citation>
    <scope>NUCLEOTIDE SEQUENCE [LARGE SCALE GENOMIC DNA]</scope>
    <source>
        <tissue evidence="2">Seedling</tissue>
    </source>
</reference>
<evidence type="ECO:0000313" key="2">
    <source>
        <dbReference type="EMBL" id="PWZ43657.1"/>
    </source>
</evidence>
<gene>
    <name evidence="2" type="ORF">Zm00014a_003667</name>
</gene>
<accession>A0A3L6G512</accession>
<evidence type="ECO:0000256" key="1">
    <source>
        <dbReference type="SAM" id="MobiDB-lite"/>
    </source>
</evidence>
<name>A0A3L6G512_MAIZE</name>
<protein>
    <submittedName>
        <fullName evidence="2">Uncharacterized protein</fullName>
    </submittedName>
</protein>
<comment type="caution">
    <text evidence="2">The sequence shown here is derived from an EMBL/GenBank/DDBJ whole genome shotgun (WGS) entry which is preliminary data.</text>
</comment>
<sequence length="184" mass="18868">MPPPSALPAVSGENPATAQLLGLSALFAQLAAYSRAVSSPQFFTAPSSPARSRAPNLPARPSAPAPPCAPPPLLPVASTGAARAGAKRRARAEKVVQPERHSTRLAQKASSNFVNMTDKAVQRKEIQNSLQPCSAAVKKEVQKKGLLNKTKAPISVAALRKLVRAAGLGCSAADAVGVVPPAMG</sequence>
<feature type="compositionally biased region" description="Low complexity" evidence="1">
    <location>
        <begin position="45"/>
        <end position="60"/>
    </location>
</feature>
<dbReference type="Proteomes" id="UP000251960">
    <property type="component" value="Chromosome 10"/>
</dbReference>
<organism evidence="2">
    <name type="scientific">Zea mays</name>
    <name type="common">Maize</name>
    <dbReference type="NCBI Taxonomy" id="4577"/>
    <lineage>
        <taxon>Eukaryota</taxon>
        <taxon>Viridiplantae</taxon>
        <taxon>Streptophyta</taxon>
        <taxon>Embryophyta</taxon>
        <taxon>Tracheophyta</taxon>
        <taxon>Spermatophyta</taxon>
        <taxon>Magnoliopsida</taxon>
        <taxon>Liliopsida</taxon>
        <taxon>Poales</taxon>
        <taxon>Poaceae</taxon>
        <taxon>PACMAD clade</taxon>
        <taxon>Panicoideae</taxon>
        <taxon>Andropogonodae</taxon>
        <taxon>Andropogoneae</taxon>
        <taxon>Tripsacinae</taxon>
        <taxon>Zea</taxon>
    </lineage>
</organism>
<dbReference type="AlphaFoldDB" id="A0A3L6G512"/>
<feature type="region of interest" description="Disordered" evidence="1">
    <location>
        <begin position="41"/>
        <end position="69"/>
    </location>
</feature>